<feature type="transmembrane region" description="Helical" evidence="2">
    <location>
        <begin position="53"/>
        <end position="74"/>
    </location>
</feature>
<reference evidence="3 4" key="1">
    <citation type="journal article" date="2014" name="BMC Genomics">
        <title>Architecture and functions of a multipartite genome of the methylotrophic bacterium Paracoccus aminophilus JCM 7686, containing primary and secondary chromids.</title>
        <authorList>
            <person name="Dziewit L."/>
            <person name="Czarnecki J."/>
            <person name="Wibberg D."/>
            <person name="Radlinska M."/>
            <person name="Mrozek P."/>
            <person name="Szymczak M."/>
            <person name="Schluter A."/>
            <person name="Puhler A."/>
            <person name="Bartosik D."/>
        </authorList>
    </citation>
    <scope>NUCLEOTIDE SEQUENCE [LARGE SCALE GENOMIC DNA]</scope>
    <source>
        <strain evidence="3">JCM 7686</strain>
    </source>
</reference>
<dbReference type="AlphaFoldDB" id="S5XJK1"/>
<evidence type="ECO:0000313" key="3">
    <source>
        <dbReference type="EMBL" id="AGT07364.1"/>
    </source>
</evidence>
<accession>S5XJK1</accession>
<name>S5XJK1_PARAH</name>
<keyword evidence="2" id="KW-1133">Transmembrane helix</keyword>
<evidence type="ECO:0000256" key="1">
    <source>
        <dbReference type="SAM" id="MobiDB-lite"/>
    </source>
</evidence>
<dbReference type="STRING" id="1367847.JCM7686_0253"/>
<dbReference type="PATRIC" id="fig|1367847.3.peg.199"/>
<dbReference type="KEGG" id="pami:JCM7686_0253"/>
<dbReference type="HOGENOM" id="CLU_075554_0_0_5"/>
<organism evidence="3 4">
    <name type="scientific">Paracoccus aminophilus JCM 7686</name>
    <dbReference type="NCBI Taxonomy" id="1367847"/>
    <lineage>
        <taxon>Bacteria</taxon>
        <taxon>Pseudomonadati</taxon>
        <taxon>Pseudomonadota</taxon>
        <taxon>Alphaproteobacteria</taxon>
        <taxon>Rhodobacterales</taxon>
        <taxon>Paracoccaceae</taxon>
        <taxon>Paracoccus</taxon>
    </lineage>
</organism>
<sequence>MNDFRDSFRRFAHQQSKDGLTVLGAVATVVWLVLILLFWLFGTPADETVGGGVAGLLRWVGLVTPIALIWMAVWQGRAIAALRLEAIQLRTTLDILRKGGQAVPADEIPAAPSVARTIPTPPASSGAAAARRNEPDDQGQASLGLETPPPLELDEYELIAALNFPDGPDDVEAVAALRKALADRELARLIRAAQDVVTLLAKRGIFMDDLYAGDAQPGLWRQFADGLRGAALTSLALDVDEPVLEATAKLLRSDEVFRDTAQHFLRHFDKLVSRAAPELDDRLLLALTYTRSGRAFTLLAQVAGMIGSYVPQESPDA</sequence>
<proteinExistence type="predicted"/>
<dbReference type="Proteomes" id="UP000015480">
    <property type="component" value="Chromosome"/>
</dbReference>
<gene>
    <name evidence="3" type="ORF">JCM7686_0253</name>
</gene>
<protein>
    <submittedName>
        <fullName evidence="3">Uncharacterized protein</fullName>
    </submittedName>
</protein>
<evidence type="ECO:0000313" key="4">
    <source>
        <dbReference type="Proteomes" id="UP000015480"/>
    </source>
</evidence>
<feature type="region of interest" description="Disordered" evidence="1">
    <location>
        <begin position="111"/>
        <end position="147"/>
    </location>
</feature>
<feature type="transmembrane region" description="Helical" evidence="2">
    <location>
        <begin position="20"/>
        <end position="41"/>
    </location>
</feature>
<dbReference type="EMBL" id="CP006650">
    <property type="protein sequence ID" value="AGT07364.1"/>
    <property type="molecule type" value="Genomic_DNA"/>
</dbReference>
<dbReference type="RefSeq" id="WP_020949004.1">
    <property type="nucleotide sequence ID" value="NC_022041.1"/>
</dbReference>
<keyword evidence="2" id="KW-0812">Transmembrane</keyword>
<keyword evidence="4" id="KW-1185">Reference proteome</keyword>
<dbReference type="eggNOG" id="ENOG502Z84M">
    <property type="taxonomic scope" value="Bacteria"/>
</dbReference>
<keyword evidence="2" id="KW-0472">Membrane</keyword>
<evidence type="ECO:0000256" key="2">
    <source>
        <dbReference type="SAM" id="Phobius"/>
    </source>
</evidence>
<dbReference type="OrthoDB" id="7833467at2"/>